<evidence type="ECO:0000259" key="8">
    <source>
        <dbReference type="Pfam" id="PF21003"/>
    </source>
</evidence>
<dbReference type="AlphaFoldDB" id="A0A850CGE9"/>
<comment type="subcellular location">
    <subcellularLocation>
        <location evidence="6">Cytoplasm</location>
    </subcellularLocation>
</comment>
<name>A0A850CGE9_9ACTN</name>
<proteinExistence type="inferred from homology"/>
<protein>
    <recommendedName>
        <fullName evidence="6">Endonuclease NucS</fullName>
        <ecNumber evidence="6">3.1.-.-</ecNumber>
    </recommendedName>
</protein>
<keyword evidence="1 6" id="KW-0963">Cytoplasm</keyword>
<evidence type="ECO:0000313" key="9">
    <source>
        <dbReference type="EMBL" id="NUQ90980.1"/>
    </source>
</evidence>
<dbReference type="GO" id="GO:0005737">
    <property type="term" value="C:cytoplasm"/>
    <property type="evidence" value="ECO:0007669"/>
    <property type="project" value="UniProtKB-SubCell"/>
</dbReference>
<feature type="domain" description="Endonuclease NucS C-terminal" evidence="7">
    <location>
        <begin position="100"/>
        <end position="212"/>
    </location>
</feature>
<comment type="similarity">
    <text evidence="6">Belongs to the NucS endonuclease family.</text>
</comment>
<evidence type="ECO:0000256" key="4">
    <source>
        <dbReference type="ARBA" id="ARBA00022801"/>
    </source>
</evidence>
<keyword evidence="2 6" id="KW-0540">Nuclease</keyword>
<organism evidence="9 10">
    <name type="scientific">Glycomyces artemisiae</name>
    <dbReference type="NCBI Taxonomy" id="1076443"/>
    <lineage>
        <taxon>Bacteria</taxon>
        <taxon>Bacillati</taxon>
        <taxon>Actinomycetota</taxon>
        <taxon>Actinomycetes</taxon>
        <taxon>Glycomycetales</taxon>
        <taxon>Glycomycetaceae</taxon>
        <taxon>Glycomyces</taxon>
    </lineage>
</organism>
<dbReference type="PANTHER" id="PTHR38814:SF1">
    <property type="entry name" value="ENDONUCLEASE NUCS"/>
    <property type="match status" value="1"/>
</dbReference>
<gene>
    <name evidence="6 9" type="primary">nucS</name>
    <name evidence="9" type="ORF">HOQ43_21265</name>
</gene>
<comment type="caution">
    <text evidence="9">The sequence shown here is derived from an EMBL/GenBank/DDBJ whole genome shotgun (WGS) entry which is preliminary data.</text>
</comment>
<keyword evidence="5 6" id="KW-0238">DNA-binding</keyword>
<dbReference type="EMBL" id="JABFXE010000888">
    <property type="protein sequence ID" value="NUQ90980.1"/>
    <property type="molecule type" value="Genomic_DNA"/>
</dbReference>
<dbReference type="Pfam" id="PF21003">
    <property type="entry name" value="NucS_N"/>
    <property type="match status" value="1"/>
</dbReference>
<dbReference type="InterPro" id="IPR002793">
    <property type="entry name" value="Endonuclease_NucS"/>
</dbReference>
<dbReference type="InterPro" id="IPR049173">
    <property type="entry name" value="NucS_N_sf"/>
</dbReference>
<sequence length="221" mass="24196">MRLVVARCSVDYTGRLSAHLPMAPRLIMLKADGSVLVHADGGSYKPLNWMTPPCAVVEGATEWTVTSKKTGDQLKITIEEVLHDSSHELGVDPGLQKDGVEAHLQELLAADTAPLGKGWSLVRREYPTAIGPVDLMCRNADGKHVAVEIKRRGEIDGVEQLTRYLELLNRDPLLAPVDGVFAAQAIKPQARVLAEDRGIRCVVLDYDDLRGAVDESQPRLF</sequence>
<dbReference type="Pfam" id="PF01939">
    <property type="entry name" value="NucS_C"/>
    <property type="match status" value="1"/>
</dbReference>
<dbReference type="EC" id="3.1.-.-" evidence="6"/>
<dbReference type="NCBIfam" id="NF002876">
    <property type="entry name" value="PRK03298.1"/>
    <property type="match status" value="1"/>
</dbReference>
<reference evidence="9 10" key="1">
    <citation type="submission" date="2020-05" db="EMBL/GenBank/DDBJ databases">
        <title>DNA-SIP metagenomic assembled genomes.</title>
        <authorList>
            <person name="Yu J."/>
        </authorList>
    </citation>
    <scope>NUCLEOTIDE SEQUENCE [LARGE SCALE GENOMIC DNA]</scope>
    <source>
        <strain evidence="9">Bin5.27</strain>
    </source>
</reference>
<evidence type="ECO:0000256" key="5">
    <source>
        <dbReference type="ARBA" id="ARBA00023125"/>
    </source>
</evidence>
<keyword evidence="3 6" id="KW-0255">Endonuclease</keyword>
<accession>A0A850CGE9</accession>
<dbReference type="CDD" id="cd22341">
    <property type="entry name" value="NucS-like"/>
    <property type="match status" value="1"/>
</dbReference>
<evidence type="ECO:0000313" key="10">
    <source>
        <dbReference type="Proteomes" id="UP000574690"/>
    </source>
</evidence>
<dbReference type="InterPro" id="IPR011856">
    <property type="entry name" value="tRNA_endonuc-like_dom_sf"/>
</dbReference>
<feature type="domain" description="Endonuclease NucS N-terminal PH-like" evidence="8">
    <location>
        <begin position="2"/>
        <end position="93"/>
    </location>
</feature>
<dbReference type="Gene3D" id="2.70.180.20">
    <property type="match status" value="1"/>
</dbReference>
<keyword evidence="4 6" id="KW-0378">Hydrolase</keyword>
<dbReference type="InterPro" id="IPR048302">
    <property type="entry name" value="NucS_N"/>
</dbReference>
<dbReference type="GO" id="GO:0003677">
    <property type="term" value="F:DNA binding"/>
    <property type="evidence" value="ECO:0007669"/>
    <property type="project" value="UniProtKB-KW"/>
</dbReference>
<dbReference type="InterPro" id="IPR048301">
    <property type="entry name" value="NucS_C"/>
</dbReference>
<evidence type="ECO:0000256" key="1">
    <source>
        <dbReference type="ARBA" id="ARBA00022490"/>
    </source>
</evidence>
<dbReference type="Proteomes" id="UP000574690">
    <property type="component" value="Unassembled WGS sequence"/>
</dbReference>
<comment type="function">
    <text evidence="6">Cleaves both 3' and 5' ssDNA extremities of branched DNA structures.</text>
</comment>
<evidence type="ECO:0000256" key="3">
    <source>
        <dbReference type="ARBA" id="ARBA00022759"/>
    </source>
</evidence>
<evidence type="ECO:0000259" key="7">
    <source>
        <dbReference type="Pfam" id="PF01939"/>
    </source>
</evidence>
<dbReference type="Gene3D" id="3.40.1350.10">
    <property type="match status" value="1"/>
</dbReference>
<dbReference type="HAMAP" id="MF_00722">
    <property type="entry name" value="NucS"/>
    <property type="match status" value="1"/>
</dbReference>
<dbReference type="PANTHER" id="PTHR38814">
    <property type="entry name" value="ENDONUCLEASE NUCS"/>
    <property type="match status" value="1"/>
</dbReference>
<evidence type="ECO:0000256" key="2">
    <source>
        <dbReference type="ARBA" id="ARBA00022722"/>
    </source>
</evidence>
<dbReference type="GO" id="GO:0000014">
    <property type="term" value="F:single-stranded DNA endodeoxyribonuclease activity"/>
    <property type="evidence" value="ECO:0007669"/>
    <property type="project" value="UniProtKB-UniRule"/>
</dbReference>
<evidence type="ECO:0000256" key="6">
    <source>
        <dbReference type="HAMAP-Rule" id="MF_00722"/>
    </source>
</evidence>